<feature type="compositionally biased region" description="Low complexity" evidence="1">
    <location>
        <begin position="310"/>
        <end position="326"/>
    </location>
</feature>
<comment type="caution">
    <text evidence="2">The sequence shown here is derived from an EMBL/GenBank/DDBJ whole genome shotgun (WGS) entry which is preliminary data.</text>
</comment>
<gene>
    <name evidence="2" type="ORF">EYF80_008461</name>
</gene>
<name>A0A4Z2IU36_9TELE</name>
<dbReference type="AlphaFoldDB" id="A0A4Z2IU36"/>
<proteinExistence type="predicted"/>
<reference evidence="2 3" key="1">
    <citation type="submission" date="2019-03" db="EMBL/GenBank/DDBJ databases">
        <title>First draft genome of Liparis tanakae, snailfish: a comprehensive survey of snailfish specific genes.</title>
        <authorList>
            <person name="Kim W."/>
            <person name="Song I."/>
            <person name="Jeong J.-H."/>
            <person name="Kim D."/>
            <person name="Kim S."/>
            <person name="Ryu S."/>
            <person name="Song J.Y."/>
            <person name="Lee S.K."/>
        </authorList>
    </citation>
    <scope>NUCLEOTIDE SEQUENCE [LARGE SCALE GENOMIC DNA]</scope>
    <source>
        <tissue evidence="2">Muscle</tissue>
    </source>
</reference>
<dbReference type="PRINTS" id="PR01217">
    <property type="entry name" value="PRICHEXTENSN"/>
</dbReference>
<protein>
    <submittedName>
        <fullName evidence="2">Uncharacterized protein</fullName>
    </submittedName>
</protein>
<organism evidence="2 3">
    <name type="scientific">Liparis tanakae</name>
    <name type="common">Tanaka's snailfish</name>
    <dbReference type="NCBI Taxonomy" id="230148"/>
    <lineage>
        <taxon>Eukaryota</taxon>
        <taxon>Metazoa</taxon>
        <taxon>Chordata</taxon>
        <taxon>Craniata</taxon>
        <taxon>Vertebrata</taxon>
        <taxon>Euteleostomi</taxon>
        <taxon>Actinopterygii</taxon>
        <taxon>Neopterygii</taxon>
        <taxon>Teleostei</taxon>
        <taxon>Neoteleostei</taxon>
        <taxon>Acanthomorphata</taxon>
        <taxon>Eupercaria</taxon>
        <taxon>Perciformes</taxon>
        <taxon>Cottioidei</taxon>
        <taxon>Cottales</taxon>
        <taxon>Liparidae</taxon>
        <taxon>Liparis</taxon>
    </lineage>
</organism>
<feature type="compositionally biased region" description="Low complexity" evidence="1">
    <location>
        <begin position="252"/>
        <end position="265"/>
    </location>
</feature>
<feature type="compositionally biased region" description="Basic residues" evidence="1">
    <location>
        <begin position="234"/>
        <end position="251"/>
    </location>
</feature>
<dbReference type="EMBL" id="SRLO01000047">
    <property type="protein sequence ID" value="TNN81405.1"/>
    <property type="molecule type" value="Genomic_DNA"/>
</dbReference>
<feature type="region of interest" description="Disordered" evidence="1">
    <location>
        <begin position="401"/>
        <end position="425"/>
    </location>
</feature>
<evidence type="ECO:0000313" key="3">
    <source>
        <dbReference type="Proteomes" id="UP000314294"/>
    </source>
</evidence>
<keyword evidence="3" id="KW-1185">Reference proteome</keyword>
<accession>A0A4Z2IU36</accession>
<feature type="region of interest" description="Disordered" evidence="1">
    <location>
        <begin position="147"/>
        <end position="328"/>
    </location>
</feature>
<dbReference type="Proteomes" id="UP000314294">
    <property type="component" value="Unassembled WGS sequence"/>
</dbReference>
<evidence type="ECO:0000256" key="1">
    <source>
        <dbReference type="SAM" id="MobiDB-lite"/>
    </source>
</evidence>
<feature type="compositionally biased region" description="Pro residues" evidence="1">
    <location>
        <begin position="266"/>
        <end position="289"/>
    </location>
</feature>
<evidence type="ECO:0000313" key="2">
    <source>
        <dbReference type="EMBL" id="TNN81405.1"/>
    </source>
</evidence>
<sequence length="576" mass="62155">MTDGLLRKAGTGGPDVYTRLWLSQLLPEEEYGSSPDCNTTRTQFTARKPHIAIMRGSWLIHLLVHFKEIKGGMLSVVGSKGNKCTEFQRLILPLKTGSRRVLGGGPGAGAGGMQPEEELMSSLGPILARIEEMRQEQAEENRRFLETFQGPPALRPTPEPQYPSELPTSEPQEPPTSEPLALSIPEPQESSEPRTPEPQGPGELPTSEPQDPAALPTTPVPRDPSAEGRPRFPVTRRRCRPLIPGARRRRLLPLPRLHPGQSQLPVPDPQSPLLPVPVPSPHVPRPVPQSPSSCAQSPRAPSFRARFPTAPASRAHSRSPRAPSSAQALVGGGGVGGGYLSGGHVLWMVGVIWTLQVSVIAGLSLIQALVHRGGGVVVKQVSRVKSAIRRTWQSWRGVAHPAIEGSRSGPGSVSVLGPRHSPRGRSQLQAAGHQVAGGLAVPQVISVGHSAGALGFKLHVKAPPFSPIQFMLTRLSSRVAGPWLKPLKLSTRRLTRAPAGCVWYADHLPHCSSLWVSAFPIPHLQPEMGIAARLLASQECSNDTWMDKNKCDVENHILENIPRDKTRGILTVFPGE</sequence>